<dbReference type="Pfam" id="PF13508">
    <property type="entry name" value="Acetyltransf_7"/>
    <property type="match status" value="1"/>
</dbReference>
<dbReference type="PROSITE" id="PS51186">
    <property type="entry name" value="GNAT"/>
    <property type="match status" value="1"/>
</dbReference>
<proteinExistence type="predicted"/>
<protein>
    <submittedName>
        <fullName evidence="2">Putative acetyltransferase</fullName>
    </submittedName>
</protein>
<dbReference type="Gene3D" id="3.40.630.30">
    <property type="match status" value="1"/>
</dbReference>
<evidence type="ECO:0000259" key="1">
    <source>
        <dbReference type="PROSITE" id="PS51186"/>
    </source>
</evidence>
<accession>A0A128F7P4</accession>
<dbReference type="OrthoDB" id="9789605at2"/>
<organism evidence="2 3">
    <name type="scientific">Grimontia celer</name>
    <dbReference type="NCBI Taxonomy" id="1796497"/>
    <lineage>
        <taxon>Bacteria</taxon>
        <taxon>Pseudomonadati</taxon>
        <taxon>Pseudomonadota</taxon>
        <taxon>Gammaproteobacteria</taxon>
        <taxon>Vibrionales</taxon>
        <taxon>Vibrionaceae</taxon>
        <taxon>Grimontia</taxon>
    </lineage>
</organism>
<dbReference type="AlphaFoldDB" id="A0A128F7P4"/>
<keyword evidence="3" id="KW-1185">Reference proteome</keyword>
<feature type="domain" description="N-acetyltransferase" evidence="1">
    <location>
        <begin position="5"/>
        <end position="151"/>
    </location>
</feature>
<dbReference type="GO" id="GO:0016747">
    <property type="term" value="F:acyltransferase activity, transferring groups other than amino-acyl groups"/>
    <property type="evidence" value="ECO:0007669"/>
    <property type="project" value="InterPro"/>
</dbReference>
<dbReference type="RefSeq" id="WP_062665084.1">
    <property type="nucleotide sequence ID" value="NZ_FIZX01000002.1"/>
</dbReference>
<evidence type="ECO:0000313" key="2">
    <source>
        <dbReference type="EMBL" id="CZF82817.1"/>
    </source>
</evidence>
<dbReference type="EMBL" id="FIZX01000002">
    <property type="protein sequence ID" value="CZF82817.1"/>
    <property type="molecule type" value="Genomic_DNA"/>
</dbReference>
<keyword evidence="2" id="KW-0808">Transferase</keyword>
<dbReference type="InterPro" id="IPR016181">
    <property type="entry name" value="Acyl_CoA_acyltransferase"/>
</dbReference>
<gene>
    <name evidence="2" type="ORF">GCE9029_03458</name>
</gene>
<evidence type="ECO:0000313" key="3">
    <source>
        <dbReference type="Proteomes" id="UP000071641"/>
    </source>
</evidence>
<dbReference type="SUPFAM" id="SSF55729">
    <property type="entry name" value="Acyl-CoA N-acyltransferases (Nat)"/>
    <property type="match status" value="1"/>
</dbReference>
<name>A0A128F7P4_9GAMM</name>
<reference evidence="3" key="1">
    <citation type="submission" date="2016-02" db="EMBL/GenBank/DDBJ databases">
        <authorList>
            <person name="Rodrigo-Torres Lidia"/>
            <person name="Arahal R.David."/>
        </authorList>
    </citation>
    <scope>NUCLEOTIDE SEQUENCE [LARGE SCALE GENOMIC DNA]</scope>
    <source>
        <strain evidence="3">CECT 9029</strain>
    </source>
</reference>
<dbReference type="InterPro" id="IPR000182">
    <property type="entry name" value="GNAT_dom"/>
</dbReference>
<dbReference type="STRING" id="1796497.GCE9029_03458"/>
<dbReference type="CDD" id="cd04301">
    <property type="entry name" value="NAT_SF"/>
    <property type="match status" value="1"/>
</dbReference>
<sequence>MNKRIEIIDYHPRYTEQTISMWRASKERALGIPEAHDFEAHRYYLNRILTTSNRVYLAVEKRAERVLGMIAFDENFITQLYVDCDHQNQGIGSALVDLAKETTSQNLQLYTFEMNAPARCFWQKHGFEEKQIGQHDNEEGLTDVLCEWQREDDYPELRYAFS</sequence>
<dbReference type="Proteomes" id="UP000071641">
    <property type="component" value="Unassembled WGS sequence"/>
</dbReference>